<gene>
    <name evidence="1" type="ORF">QO231_23280</name>
</gene>
<reference evidence="2" key="1">
    <citation type="submission" date="2023-05" db="EMBL/GenBank/DDBJ databases">
        <title>Sedimentitalea sp. nov. JM2-8.</title>
        <authorList>
            <person name="Huang J."/>
        </authorList>
    </citation>
    <scope>NUCLEOTIDE SEQUENCE [LARGE SCALE GENOMIC DNA]</scope>
    <source>
        <strain evidence="2">KHS03</strain>
    </source>
</reference>
<dbReference type="Proteomes" id="UP001255416">
    <property type="component" value="Unassembled WGS sequence"/>
</dbReference>
<comment type="caution">
    <text evidence="1">The sequence shown here is derived from an EMBL/GenBank/DDBJ whole genome shotgun (WGS) entry which is preliminary data.</text>
</comment>
<sequence>MASELTPDQVNFLTRYLGIKMPDTAKNAGSGLVKKRGFLISRWQKIPGELAVEIDTLESIVLKDLPHEDAAGFAKALRQALDDLASGMKSKIDSAVDVAVNLGDPNYGSVATAISGLRNELATDAVIVALRNNALAPENNIEATISSALDEVEAALTS</sequence>
<keyword evidence="2" id="KW-1185">Reference proteome</keyword>
<evidence type="ECO:0000313" key="2">
    <source>
        <dbReference type="Proteomes" id="UP001255416"/>
    </source>
</evidence>
<organism evidence="1 2">
    <name type="scientific">Sedimentitalea todarodis</name>
    <dbReference type="NCBI Taxonomy" id="1631240"/>
    <lineage>
        <taxon>Bacteria</taxon>
        <taxon>Pseudomonadati</taxon>
        <taxon>Pseudomonadota</taxon>
        <taxon>Alphaproteobacteria</taxon>
        <taxon>Rhodobacterales</taxon>
        <taxon>Paracoccaceae</taxon>
        <taxon>Sedimentitalea</taxon>
    </lineage>
</organism>
<dbReference type="RefSeq" id="WP_316782058.1">
    <property type="nucleotide sequence ID" value="NZ_JASMWN010000030.1"/>
</dbReference>
<accession>A0ABU3VKY0</accession>
<name>A0ABU3VKY0_9RHOB</name>
<evidence type="ECO:0000313" key="1">
    <source>
        <dbReference type="EMBL" id="MDU9006763.1"/>
    </source>
</evidence>
<dbReference type="EMBL" id="JASMWN010000030">
    <property type="protein sequence ID" value="MDU9006763.1"/>
    <property type="molecule type" value="Genomic_DNA"/>
</dbReference>
<protein>
    <submittedName>
        <fullName evidence="1">Uncharacterized protein</fullName>
    </submittedName>
</protein>
<proteinExistence type="predicted"/>